<evidence type="ECO:0000313" key="2">
    <source>
        <dbReference type="Proteomes" id="UP000663069"/>
    </source>
</evidence>
<dbReference type="SUPFAM" id="SSF46955">
    <property type="entry name" value="Putative DNA-binding domain"/>
    <property type="match status" value="1"/>
</dbReference>
<accession>A0ABX6V1I0</accession>
<organism evidence="1 2">
    <name type="scientific">Rodentibacter haemolyticus</name>
    <dbReference type="NCBI Taxonomy" id="2778911"/>
    <lineage>
        <taxon>Bacteria</taxon>
        <taxon>Pseudomonadati</taxon>
        <taxon>Pseudomonadota</taxon>
        <taxon>Gammaproteobacteria</taxon>
        <taxon>Pasteurellales</taxon>
        <taxon>Pasteurellaceae</taxon>
        <taxon>Rodentibacter</taxon>
    </lineage>
</organism>
<name>A0ABX6V1I0_9PAST</name>
<dbReference type="Pfam" id="PF05930">
    <property type="entry name" value="Phage_AlpA"/>
    <property type="match status" value="1"/>
</dbReference>
<dbReference type="PANTHER" id="PTHR36154:SF1">
    <property type="entry name" value="DNA-BINDING TRANSCRIPTIONAL ACTIVATOR ALPA"/>
    <property type="match status" value="1"/>
</dbReference>
<dbReference type="EMBL" id="CP063056">
    <property type="protein sequence ID" value="QPB42171.1"/>
    <property type="molecule type" value="Genomic_DNA"/>
</dbReference>
<reference evidence="1 2" key="1">
    <citation type="submission" date="2020-10" db="EMBL/GenBank/DDBJ databases">
        <title>Genome Sequencing of Rodentibacter spp. strain DSM111151.</title>
        <authorList>
            <person name="Benga L."/>
            <person name="Lautwein T."/>
        </authorList>
    </citation>
    <scope>NUCLEOTIDE SEQUENCE [LARGE SCALE GENOMIC DNA]</scope>
    <source>
        <strain evidence="1 2">DSM 111151</strain>
    </source>
</reference>
<keyword evidence="2" id="KW-1185">Reference proteome</keyword>
<dbReference type="RefSeq" id="WP_194811753.1">
    <property type="nucleotide sequence ID" value="NZ_CP063056.1"/>
</dbReference>
<dbReference type="PANTHER" id="PTHR36154">
    <property type="entry name" value="DNA-BINDING TRANSCRIPTIONAL ACTIVATOR ALPA"/>
    <property type="match status" value="1"/>
</dbReference>
<proteinExistence type="predicted"/>
<dbReference type="InterPro" id="IPR010260">
    <property type="entry name" value="AlpA"/>
</dbReference>
<dbReference type="InterPro" id="IPR009061">
    <property type="entry name" value="DNA-bd_dom_put_sf"/>
</dbReference>
<protein>
    <submittedName>
        <fullName evidence="1">AlpA family phage regulatory protein</fullName>
    </submittedName>
</protein>
<sequence>MEQQAILLSKAKVIEITTLSATTIWRMMKRGEFPKSIKASMGRVAWYKSDIDKWLAERS</sequence>
<dbReference type="InterPro" id="IPR052931">
    <property type="entry name" value="Prophage_regulatory_activator"/>
</dbReference>
<evidence type="ECO:0000313" key="1">
    <source>
        <dbReference type="EMBL" id="QPB42171.1"/>
    </source>
</evidence>
<dbReference type="Proteomes" id="UP000663069">
    <property type="component" value="Chromosome"/>
</dbReference>
<dbReference type="Gene3D" id="1.10.238.160">
    <property type="match status" value="1"/>
</dbReference>
<gene>
    <name evidence="1" type="ORF">IHV77_09680</name>
</gene>